<feature type="transmembrane region" description="Helical" evidence="6">
    <location>
        <begin position="189"/>
        <end position="208"/>
    </location>
</feature>
<dbReference type="RefSeq" id="XP_017777348.1">
    <property type="nucleotide sequence ID" value="XM_017921859.1"/>
</dbReference>
<feature type="region of interest" description="Disordered" evidence="5">
    <location>
        <begin position="986"/>
        <end position="1055"/>
    </location>
</feature>
<dbReference type="Pfam" id="PF13520">
    <property type="entry name" value="AA_permease_2"/>
    <property type="match status" value="1"/>
</dbReference>
<feature type="transmembrane region" description="Helical" evidence="6">
    <location>
        <begin position="228"/>
        <end position="249"/>
    </location>
</feature>
<feature type="transmembrane region" description="Helical" evidence="6">
    <location>
        <begin position="535"/>
        <end position="556"/>
    </location>
</feature>
<accession>A0ABM1MRZ8</accession>
<evidence type="ECO:0000256" key="1">
    <source>
        <dbReference type="ARBA" id="ARBA00004141"/>
    </source>
</evidence>
<feature type="transmembrane region" description="Helical" evidence="6">
    <location>
        <begin position="94"/>
        <end position="115"/>
    </location>
</feature>
<dbReference type="InterPro" id="IPR029485">
    <property type="entry name" value="CAT_C"/>
</dbReference>
<feature type="transmembrane region" description="Helical" evidence="6">
    <location>
        <begin position="159"/>
        <end position="177"/>
    </location>
</feature>
<organism evidence="8 9">
    <name type="scientific">Nicrophorus vespilloides</name>
    <name type="common">Boreal carrion beetle</name>
    <dbReference type="NCBI Taxonomy" id="110193"/>
    <lineage>
        <taxon>Eukaryota</taxon>
        <taxon>Metazoa</taxon>
        <taxon>Ecdysozoa</taxon>
        <taxon>Arthropoda</taxon>
        <taxon>Hexapoda</taxon>
        <taxon>Insecta</taxon>
        <taxon>Pterygota</taxon>
        <taxon>Neoptera</taxon>
        <taxon>Endopterygota</taxon>
        <taxon>Coleoptera</taxon>
        <taxon>Polyphaga</taxon>
        <taxon>Staphyliniformia</taxon>
        <taxon>Silphidae</taxon>
        <taxon>Nicrophorinae</taxon>
        <taxon>Nicrophorus</taxon>
    </lineage>
</organism>
<dbReference type="PANTHER" id="PTHR43243">
    <property type="entry name" value="INNER MEMBRANE TRANSPORTER YGJI-RELATED"/>
    <property type="match status" value="1"/>
</dbReference>
<dbReference type="InterPro" id="IPR002293">
    <property type="entry name" value="AA/rel_permease1"/>
</dbReference>
<dbReference type="InterPro" id="IPR018247">
    <property type="entry name" value="EF_Hand_1_Ca_BS"/>
</dbReference>
<feature type="transmembrane region" description="Helical" evidence="6">
    <location>
        <begin position="62"/>
        <end position="82"/>
    </location>
</feature>
<feature type="transmembrane region" description="Helical" evidence="6">
    <location>
        <begin position="28"/>
        <end position="50"/>
    </location>
</feature>
<feature type="transmembrane region" description="Helical" evidence="6">
    <location>
        <begin position="364"/>
        <end position="385"/>
    </location>
</feature>
<feature type="transmembrane region" description="Helical" evidence="6">
    <location>
        <begin position="501"/>
        <end position="523"/>
    </location>
</feature>
<feature type="transmembrane region" description="Helical" evidence="6">
    <location>
        <begin position="270"/>
        <end position="298"/>
    </location>
</feature>
<gene>
    <name evidence="9" type="primary">LOC108563240</name>
</gene>
<protein>
    <submittedName>
        <fullName evidence="9">High affinity cationic amino acid transporter 1-like</fullName>
    </submittedName>
</protein>
<feature type="compositionally biased region" description="Basic and acidic residues" evidence="5">
    <location>
        <begin position="1007"/>
        <end position="1019"/>
    </location>
</feature>
<feature type="compositionally biased region" description="Low complexity" evidence="5">
    <location>
        <begin position="618"/>
        <end position="630"/>
    </location>
</feature>
<keyword evidence="8" id="KW-1185">Reference proteome</keyword>
<feature type="transmembrane region" description="Helical" evidence="6">
    <location>
        <begin position="472"/>
        <end position="495"/>
    </location>
</feature>
<feature type="transmembrane region" description="Helical" evidence="6">
    <location>
        <begin position="391"/>
        <end position="412"/>
    </location>
</feature>
<feature type="region of interest" description="Disordered" evidence="5">
    <location>
        <begin position="618"/>
        <end position="657"/>
    </location>
</feature>
<feature type="transmembrane region" description="Helical" evidence="6">
    <location>
        <begin position="318"/>
        <end position="343"/>
    </location>
</feature>
<dbReference type="PANTHER" id="PTHR43243:SF105">
    <property type="entry name" value="CATIONIC AMINO ACID TRANSPORTER C-TERMINAL DOMAIN-CONTAINING PROTEIN"/>
    <property type="match status" value="1"/>
</dbReference>
<feature type="compositionally biased region" description="Polar residues" evidence="5">
    <location>
        <begin position="991"/>
        <end position="1004"/>
    </location>
</feature>
<sequence length="1055" mass="115070">MSSTLWKVLTRRKFLDQARVEQSSLARVLNTFDLTALGVGSTLGVGMYVLVGKVAKETAGPAVILSFLIAAIASAFAGVCYAEFGARTPRAGSAYIYSYVCVGEFVAFVIGWNLILEYIIGSASVARGMSLYIDSLVNNTIKDAFTEIAPINVSFLSPYFDFLAFSIALILSIGLAFGMKESSKANNCFTVLNVLVVLFVIIAGSFKADPKNWSLPPNNSTDPEDAGGFFPFGVSGMIKGAATCFYGFVGFDCIATTGEEVKNPQKAIPFAIITSLAIVFIAYFATSTVITLMVPYYLQDVNSPIPCAFAEFGWDAAKWIVTIGGIFALLASLFGAMFPLPRIIYAMASDGLIFKFLGKVSERFSTPVTGTLLAGLLTGTMAALFEQGQLVDMMSIGTLLAYTIVAACVLLLRYSVDEANYTLVRADSDSSVTSYTEDISDPNLPVTFASIAKQMFNCTGRRDQPTKVSEKLVSILVVFFCVLCVLLGLCFMYLLEEISHGVAYAIVLPAVIGCLMIITLMMIGSQPTSKRTLTFKVPLVPVIPAISILVNVYLMLSLDSSTWIRFGVWMGIGLPLYLYSALSYEKANPNTKPPKAYYFNFAYVHEGSNCDLKTHNNNIINNNNNNNNNNDGDEEVKKSKKKSNGLEGGGLANGGGNTINQVMANLDKILEDQEEASGWRDEASQKSVVALVHREDEVEIPAVELSVSSRMEEVNLDHSGVAEVVDELRRIVQMEEEKMISEAANDTVIEVIEDPFDSDVDQQLEVVEFKNVGIGSESNTHDITVNYTDNERTTPPPPPPMADFEKFILSSGDNSMVEVVVGGAAASPPPPPPPITGMAKFMIPRVNSNARKKLKPVIPSPDYKSTLRKKPFDDVEDVDGIIEFGSKQHDKIKEKLMDIIKNKVTGLPPPQKLTRSDSSATQPPLIPKKPIMDKLISEIPRVSNAGEPKTMAVNESKDDDGDNDNDVSREDFKKKLNNLFGTVNRTERSKVTASSSDSLRNKTFPSHRRDSADHQENHRQLMKGAFSSIISRAAEKPEDDDDDDRPITTTTNPPN</sequence>
<dbReference type="Pfam" id="PF13906">
    <property type="entry name" value="AA_permease_C"/>
    <property type="match status" value="1"/>
</dbReference>
<reference evidence="9" key="1">
    <citation type="submission" date="2025-08" db="UniProtKB">
        <authorList>
            <consortium name="RefSeq"/>
        </authorList>
    </citation>
    <scope>IDENTIFICATION</scope>
    <source>
        <tissue evidence="9">Whole Larva</tissue>
    </source>
</reference>
<proteinExistence type="predicted"/>
<evidence type="ECO:0000256" key="4">
    <source>
        <dbReference type="ARBA" id="ARBA00023136"/>
    </source>
</evidence>
<evidence type="ECO:0000256" key="2">
    <source>
        <dbReference type="ARBA" id="ARBA00022692"/>
    </source>
</evidence>
<evidence type="ECO:0000256" key="3">
    <source>
        <dbReference type="ARBA" id="ARBA00022989"/>
    </source>
</evidence>
<evidence type="ECO:0000256" key="5">
    <source>
        <dbReference type="SAM" id="MobiDB-lite"/>
    </source>
</evidence>
<feature type="compositionally biased region" description="Gly residues" evidence="5">
    <location>
        <begin position="646"/>
        <end position="657"/>
    </location>
</feature>
<evidence type="ECO:0000256" key="6">
    <source>
        <dbReference type="SAM" id="Phobius"/>
    </source>
</evidence>
<evidence type="ECO:0000259" key="7">
    <source>
        <dbReference type="Pfam" id="PF13906"/>
    </source>
</evidence>
<feature type="region of interest" description="Disordered" evidence="5">
    <location>
        <begin position="906"/>
        <end position="929"/>
    </location>
</feature>
<dbReference type="PROSITE" id="PS00018">
    <property type="entry name" value="EF_HAND_1"/>
    <property type="match status" value="1"/>
</dbReference>
<dbReference type="Gene3D" id="1.20.1740.10">
    <property type="entry name" value="Amino acid/polyamine transporter I"/>
    <property type="match status" value="2"/>
</dbReference>
<comment type="subcellular location">
    <subcellularLocation>
        <location evidence="1">Membrane</location>
        <topology evidence="1">Multi-pass membrane protein</topology>
    </subcellularLocation>
</comment>
<keyword evidence="4 6" id="KW-0472">Membrane</keyword>
<name>A0ABM1MRZ8_NICVS</name>
<evidence type="ECO:0000313" key="9">
    <source>
        <dbReference type="RefSeq" id="XP_017777348.1"/>
    </source>
</evidence>
<dbReference type="GeneID" id="108563240"/>
<evidence type="ECO:0000313" key="8">
    <source>
        <dbReference type="Proteomes" id="UP000695000"/>
    </source>
</evidence>
<dbReference type="Proteomes" id="UP000695000">
    <property type="component" value="Unplaced"/>
</dbReference>
<feature type="region of interest" description="Disordered" evidence="5">
    <location>
        <begin position="941"/>
        <end position="969"/>
    </location>
</feature>
<feature type="domain" description="Cationic amino acid transporter C-terminal" evidence="7">
    <location>
        <begin position="535"/>
        <end position="579"/>
    </location>
</feature>
<keyword evidence="2 6" id="KW-0812">Transmembrane</keyword>
<keyword evidence="3 6" id="KW-1133">Transmembrane helix</keyword>